<sequence>MLKTVFIFECKKLAASRSFYFIVICLLLTAIYSLYNGRKFISGQQKNIQLAIARENIIFDEVVSRIQHPDTATADAKWAYSHLTDPGWIITSPNKRWTSWWQPTQLSFLSIGNRDVYPYYHELEPYSFYMRFFKNEISSPFKLLYGNFDLAFVITLLFPLFIIGFTFDVYAVEQESGTYALLNTVTRADKIILCKLLFYLALTLAMINIILLVSLLFGNSITIKQWFSYATTANLYILTWFFIVYLVGLLKRSSVLNAIILISCWIFLSVGLPAIFNAVANASYPVNAEAFSKYIRRVQMSDNPAVKRSLLKEFYHYYPQYANTDTIGPSYSNKLYTAYGNLNDRHADPLLNEYFKQMQQREDFLNACNFFNPVTRCQQRFNTLSGTDLQSYITYVKQVRQYVQGLKENLTQKCFDGVPLKVSELQHRLSFDQFNKSLKNK</sequence>
<comment type="caution">
    <text evidence="2">The sequence shown here is derived from an EMBL/GenBank/DDBJ whole genome shotgun (WGS) entry which is preliminary data.</text>
</comment>
<keyword evidence="1" id="KW-1133">Transmembrane helix</keyword>
<feature type="transmembrane region" description="Helical" evidence="1">
    <location>
        <begin position="192"/>
        <end position="217"/>
    </location>
</feature>
<keyword evidence="1" id="KW-0472">Membrane</keyword>
<name>A0A444MJE1_9SPHI</name>
<feature type="transmembrane region" description="Helical" evidence="1">
    <location>
        <begin position="18"/>
        <end position="35"/>
    </location>
</feature>
<feature type="transmembrane region" description="Helical" evidence="1">
    <location>
        <begin position="229"/>
        <end position="248"/>
    </location>
</feature>
<reference evidence="2 3" key="1">
    <citation type="submission" date="2019-01" db="EMBL/GenBank/DDBJ databases">
        <title>Mucilaginibacter antarcticum sp. nov., isolated from antarctic soil.</title>
        <authorList>
            <person name="Yan Y.-Q."/>
            <person name="Du Z.-J."/>
        </authorList>
    </citation>
    <scope>NUCLEOTIDE SEQUENCE [LARGE SCALE GENOMIC DNA]</scope>
    <source>
        <strain evidence="2 3">F01003</strain>
    </source>
</reference>
<dbReference type="PANTHER" id="PTHR43471">
    <property type="entry name" value="ABC TRANSPORTER PERMEASE"/>
    <property type="match status" value="1"/>
</dbReference>
<evidence type="ECO:0000313" key="3">
    <source>
        <dbReference type="Proteomes" id="UP000286701"/>
    </source>
</evidence>
<dbReference type="Pfam" id="PF12040">
    <property type="entry name" value="DUF3526"/>
    <property type="match status" value="1"/>
</dbReference>
<accession>A0A444MJE1</accession>
<keyword evidence="3" id="KW-1185">Reference proteome</keyword>
<keyword evidence="1" id="KW-0812">Transmembrane</keyword>
<feature type="transmembrane region" description="Helical" evidence="1">
    <location>
        <begin position="255"/>
        <end position="276"/>
    </location>
</feature>
<evidence type="ECO:0000256" key="1">
    <source>
        <dbReference type="SAM" id="Phobius"/>
    </source>
</evidence>
<protein>
    <submittedName>
        <fullName evidence="2">DUF3526 domain-containing protein</fullName>
    </submittedName>
</protein>
<dbReference type="OrthoDB" id="6016419at2"/>
<evidence type="ECO:0000313" key="2">
    <source>
        <dbReference type="EMBL" id="RWY48312.1"/>
    </source>
</evidence>
<dbReference type="Proteomes" id="UP000286701">
    <property type="component" value="Unassembled WGS sequence"/>
</dbReference>
<dbReference type="AlphaFoldDB" id="A0A444MJE1"/>
<organism evidence="2 3">
    <name type="scientific">Mucilaginibacter gilvus</name>
    <dbReference type="NCBI Taxonomy" id="2305909"/>
    <lineage>
        <taxon>Bacteria</taxon>
        <taxon>Pseudomonadati</taxon>
        <taxon>Bacteroidota</taxon>
        <taxon>Sphingobacteriia</taxon>
        <taxon>Sphingobacteriales</taxon>
        <taxon>Sphingobacteriaceae</taxon>
        <taxon>Mucilaginibacter</taxon>
    </lineage>
</organism>
<gene>
    <name evidence="2" type="ORF">EPL05_19405</name>
</gene>
<dbReference type="RefSeq" id="WP_128535659.1">
    <property type="nucleotide sequence ID" value="NZ_SBIW01000011.1"/>
</dbReference>
<feature type="transmembrane region" description="Helical" evidence="1">
    <location>
        <begin position="150"/>
        <end position="171"/>
    </location>
</feature>
<dbReference type="EMBL" id="SBIW01000011">
    <property type="protein sequence ID" value="RWY48312.1"/>
    <property type="molecule type" value="Genomic_DNA"/>
</dbReference>
<proteinExistence type="predicted"/>
<dbReference type="InterPro" id="IPR021913">
    <property type="entry name" value="DUF3526"/>
</dbReference>